<reference evidence="1" key="2">
    <citation type="submission" date="2016-07" db="EMBL/GenBank/DDBJ databases">
        <authorList>
            <person name="Wan K."/>
            <person name="Booth B."/>
            <person name="Spirohn K."/>
            <person name="Hao T."/>
            <person name="Hu Y."/>
            <person name="Calderwood M."/>
            <person name="Hill D."/>
            <person name="Mohr S."/>
            <person name="Vidal M."/>
            <person name="Celniker S."/>
            <person name="Perrimon N."/>
        </authorList>
    </citation>
    <scope>NUCLEOTIDE SEQUENCE</scope>
    <source>
        <strain evidence="1">10N.222.48.A2</strain>
    </source>
</reference>
<reference evidence="1" key="3">
    <citation type="journal article" date="2018" name="Nature">
        <title>A major lineage of non-tailed dsDNA viruses as unrecognized killers of marine bacteria.</title>
        <authorList>
            <person name="Kauffman K.M."/>
            <person name="Hussain F.A."/>
            <person name="Yang J."/>
            <person name="Arevalo P."/>
            <person name="Brown J.M."/>
            <person name="Chang W.K."/>
            <person name="VanInsberghe D."/>
            <person name="Elsherbini J."/>
            <person name="Sharma R.S."/>
            <person name="Cutler M.B."/>
            <person name="Kelly L."/>
            <person name="Polz M.F."/>
        </authorList>
    </citation>
    <scope>NUCLEOTIDE SEQUENCE</scope>
    <source>
        <strain evidence="1">10N.222.48.A2</strain>
    </source>
</reference>
<dbReference type="EMBL" id="SYVV01000021">
    <property type="protein sequence ID" value="TKG32599.1"/>
    <property type="molecule type" value="Genomic_DNA"/>
</dbReference>
<gene>
    <name evidence="1" type="ORF">BCS92_02515</name>
    <name evidence="2" type="ORF">FC057_12340</name>
</gene>
<dbReference type="EMBL" id="MDBP01000080">
    <property type="protein sequence ID" value="PMP10018.1"/>
    <property type="molecule type" value="Genomic_DNA"/>
</dbReference>
<reference evidence="3" key="1">
    <citation type="submission" date="2016-07" db="EMBL/GenBank/DDBJ databases">
        <title>Nontailed viruses are major unrecognized killers of bacteria in the ocean.</title>
        <authorList>
            <person name="Kauffman K."/>
            <person name="Hussain F."/>
            <person name="Yang J."/>
            <person name="Arevalo P."/>
            <person name="Brown J."/>
            <person name="Cutler M."/>
            <person name="Kelly L."/>
            <person name="Polz M.F."/>
        </authorList>
    </citation>
    <scope>NUCLEOTIDE SEQUENCE [LARGE SCALE GENOMIC DNA]</scope>
    <source>
        <strain evidence="3">10N.222.48.A2</strain>
    </source>
</reference>
<evidence type="ECO:0000313" key="1">
    <source>
        <dbReference type="EMBL" id="PMP10018.1"/>
    </source>
</evidence>
<reference evidence="2 4" key="4">
    <citation type="submission" date="2019-04" db="EMBL/GenBank/DDBJ databases">
        <title>A reverse ecology approach based on a biological definition of microbial populations.</title>
        <authorList>
            <person name="Arevalo P."/>
            <person name="Vaninsberghe D."/>
            <person name="Elsherbini J."/>
            <person name="Gore J."/>
            <person name="Polz M."/>
        </authorList>
    </citation>
    <scope>NUCLEOTIDE SEQUENCE [LARGE SCALE GENOMIC DNA]</scope>
    <source>
        <strain evidence="2 4">10N.222.45.A8</strain>
    </source>
</reference>
<dbReference type="RefSeq" id="WP_102258434.1">
    <property type="nucleotide sequence ID" value="NZ_MDBG01000002.1"/>
</dbReference>
<accession>A0A2N7NCZ3</accession>
<name>A0A2N7NCZ3_9VIBR</name>
<evidence type="ECO:0000313" key="4">
    <source>
        <dbReference type="Proteomes" id="UP000308018"/>
    </source>
</evidence>
<organism evidence="1 3">
    <name type="scientific">Vibrio tasmaniensis</name>
    <dbReference type="NCBI Taxonomy" id="212663"/>
    <lineage>
        <taxon>Bacteria</taxon>
        <taxon>Pseudomonadati</taxon>
        <taxon>Pseudomonadota</taxon>
        <taxon>Gammaproteobacteria</taxon>
        <taxon>Vibrionales</taxon>
        <taxon>Vibrionaceae</taxon>
        <taxon>Vibrio</taxon>
    </lineage>
</organism>
<sequence>MRVGSVNIVDLFASTDWCLRKSFPNDYDIRCLYSACAIHTILLNAGVKSSIVGGNVGVFTMSIDGRDARLEGFRGFTSEQPSHFWVETQGYILDPNTTYLPKGSRMDAVEMPMIVWDKSEVLPKYLQYEETIRYMEDAQYCLPDDIANRIKTFIEDCSKRYFSRAAKKKLPTWILTSKHGLNDAARSGDRWAKGALRFESLSSVPSIPQ</sequence>
<proteinExistence type="predicted"/>
<protein>
    <submittedName>
        <fullName evidence="1">Uncharacterized protein</fullName>
    </submittedName>
</protein>
<dbReference type="AlphaFoldDB" id="A0A2N7NCZ3"/>
<evidence type="ECO:0000313" key="3">
    <source>
        <dbReference type="Proteomes" id="UP000235579"/>
    </source>
</evidence>
<dbReference type="Proteomes" id="UP000308018">
    <property type="component" value="Unassembled WGS sequence"/>
</dbReference>
<evidence type="ECO:0000313" key="2">
    <source>
        <dbReference type="EMBL" id="TKG32599.1"/>
    </source>
</evidence>
<comment type="caution">
    <text evidence="1">The sequence shown here is derived from an EMBL/GenBank/DDBJ whole genome shotgun (WGS) entry which is preliminary data.</text>
</comment>
<dbReference type="Proteomes" id="UP000235579">
    <property type="component" value="Unassembled WGS sequence"/>
</dbReference>